<evidence type="ECO:0000259" key="7">
    <source>
        <dbReference type="Pfam" id="PF04054"/>
    </source>
</evidence>
<dbReference type="InterPro" id="IPR040398">
    <property type="entry name" value="Not1"/>
</dbReference>
<protein>
    <recommendedName>
        <fullName evidence="12">CCR4-NOT transcription complex subunit 1</fullName>
    </recommendedName>
</protein>
<evidence type="ECO:0000256" key="6">
    <source>
        <dbReference type="SAM" id="MobiDB-lite"/>
    </source>
</evidence>
<dbReference type="InterPro" id="IPR007196">
    <property type="entry name" value="CCR4-Not_Not1_C"/>
</dbReference>
<dbReference type="GO" id="GO:0017148">
    <property type="term" value="P:negative regulation of translation"/>
    <property type="evidence" value="ECO:0007669"/>
    <property type="project" value="InterPro"/>
</dbReference>
<feature type="domain" description="CCR4-NOT transcription complex subunit 1" evidence="8">
    <location>
        <begin position="1254"/>
        <end position="1374"/>
    </location>
</feature>
<evidence type="ECO:0000259" key="9">
    <source>
        <dbReference type="Pfam" id="PF16415"/>
    </source>
</evidence>
<dbReference type="GO" id="GO:0030015">
    <property type="term" value="C:CCR4-NOT core complex"/>
    <property type="evidence" value="ECO:0007669"/>
    <property type="project" value="InterPro"/>
</dbReference>
<dbReference type="Proteomes" id="UP001057455">
    <property type="component" value="Unassembled WGS sequence"/>
</dbReference>
<evidence type="ECO:0000313" key="10">
    <source>
        <dbReference type="EMBL" id="GFE54841.1"/>
    </source>
</evidence>
<keyword evidence="4" id="KW-0804">Transcription</keyword>
<dbReference type="EMBL" id="BLIY01000017">
    <property type="protein sequence ID" value="GFE54841.1"/>
    <property type="molecule type" value="Genomic_DNA"/>
</dbReference>
<comment type="subcellular location">
    <subcellularLocation>
        <location evidence="1">Nucleus</location>
    </subcellularLocation>
</comment>
<dbReference type="PANTHER" id="PTHR13162">
    <property type="entry name" value="CCR4-NOT TRANSCRIPTION COMPLEX"/>
    <property type="match status" value="1"/>
</dbReference>
<dbReference type="GO" id="GO:0060090">
    <property type="term" value="F:molecular adaptor activity"/>
    <property type="evidence" value="ECO:0007669"/>
    <property type="project" value="TreeGrafter"/>
</dbReference>
<dbReference type="InterPro" id="IPR024557">
    <property type="entry name" value="CNOT1_dom_4"/>
</dbReference>
<feature type="region of interest" description="Disordered" evidence="6">
    <location>
        <begin position="1"/>
        <end position="32"/>
    </location>
</feature>
<dbReference type="OrthoDB" id="1933107at2759"/>
<keyword evidence="3" id="KW-0805">Transcription regulation</keyword>
<evidence type="ECO:0008006" key="12">
    <source>
        <dbReference type="Google" id="ProtNLM"/>
    </source>
</evidence>
<feature type="domain" description="CCR4-NOT transcription complex subunit 1 CAF1-binding" evidence="9">
    <location>
        <begin position="981"/>
        <end position="1159"/>
    </location>
</feature>
<accession>A0A9W5TBX0</accession>
<dbReference type="Pfam" id="PF12842">
    <property type="entry name" value="DUF3819"/>
    <property type="match status" value="1"/>
</dbReference>
<name>A0A9W5TBX0_BABOV</name>
<evidence type="ECO:0000256" key="5">
    <source>
        <dbReference type="ARBA" id="ARBA00023242"/>
    </source>
</evidence>
<dbReference type="GO" id="GO:0005634">
    <property type="term" value="C:nucleus"/>
    <property type="evidence" value="ECO:0007669"/>
    <property type="project" value="UniProtKB-SubCell"/>
</dbReference>
<evidence type="ECO:0000256" key="2">
    <source>
        <dbReference type="ARBA" id="ARBA00022491"/>
    </source>
</evidence>
<keyword evidence="2" id="KW-0678">Repressor</keyword>
<reference evidence="10" key="1">
    <citation type="submission" date="2019-12" db="EMBL/GenBank/DDBJ databases">
        <title>Genome sequence of Babesia ovis.</title>
        <authorList>
            <person name="Yamagishi J."/>
            <person name="Sevinc F."/>
            <person name="Xuan X."/>
        </authorList>
    </citation>
    <scope>NUCLEOTIDE SEQUENCE</scope>
    <source>
        <strain evidence="10">Selcuk</strain>
    </source>
</reference>
<evidence type="ECO:0000256" key="3">
    <source>
        <dbReference type="ARBA" id="ARBA00023015"/>
    </source>
</evidence>
<keyword evidence="11" id="KW-1185">Reference proteome</keyword>
<dbReference type="PANTHER" id="PTHR13162:SF8">
    <property type="entry name" value="CCR4-NOT TRANSCRIPTION COMPLEX SUBUNIT 1"/>
    <property type="match status" value="1"/>
</dbReference>
<proteinExistence type="predicted"/>
<dbReference type="GO" id="GO:0000932">
    <property type="term" value="C:P-body"/>
    <property type="evidence" value="ECO:0007669"/>
    <property type="project" value="TreeGrafter"/>
</dbReference>
<feature type="domain" description="CCR4-Not complex component Not1 C-terminal" evidence="7">
    <location>
        <begin position="1930"/>
        <end position="2243"/>
    </location>
</feature>
<gene>
    <name evidence="10" type="ORF">BaOVIS_022450</name>
</gene>
<dbReference type="InterPro" id="IPR032191">
    <property type="entry name" value="CNOT1_CAF1_bind"/>
</dbReference>
<evidence type="ECO:0000313" key="11">
    <source>
        <dbReference type="Proteomes" id="UP001057455"/>
    </source>
</evidence>
<dbReference type="Pfam" id="PF16415">
    <property type="entry name" value="CNOT1_CAF1_bind"/>
    <property type="match status" value="1"/>
</dbReference>
<dbReference type="GO" id="GO:0000288">
    <property type="term" value="P:nuclear-transcribed mRNA catabolic process, deadenylation-dependent decay"/>
    <property type="evidence" value="ECO:0007669"/>
    <property type="project" value="TreeGrafter"/>
</dbReference>
<dbReference type="Gene3D" id="1.25.40.790">
    <property type="match status" value="1"/>
</dbReference>
<comment type="caution">
    <text evidence="10">The sequence shown here is derived from an EMBL/GenBank/DDBJ whole genome shotgun (WGS) entry which is preliminary data.</text>
</comment>
<dbReference type="Gene3D" id="1.25.40.800">
    <property type="match status" value="1"/>
</dbReference>
<sequence length="2267" mass="255063">MTHGAHKSQPSHTGQPRQYAKSQSGTQAKERLRAICPSSRQATIRRILEEAPDKITCKEFVHTLDEIYTELSQVSGINGDTAASAADIADPLLSAIAPMGKDLNSIAALIYIVAYTIHQGLRTYTERRLFHCVFDLEADVRQLAKIGCSRLLVTVLLESSNIFVTTYLPDCEKRINDAAAVVAELLSRDDDTTYTAGKREKNDIFNNVINMKMETKNVKKLLNKSQWDMLCSDIRFCGAQPPQKQMGKFVNSLRRLCDYVAFNAETETVGDYVNLITSSFVNTKFQVDLLLNFIDSNTSQHHIYSKLSRRRENFEKLIPKRCHDAIESILWAIDTDVLCVLFALLHQKQQVTQFKHMIKQMIKDGSKAADSHLLAKAIMYALSELWIRDHDPLGNRDKMVKIRLATTNPLFWYTYHLCLQEFISSDDLINEIRDLSGESIHGKKCNELFEFLGEMAKSLPGEYIILGIMEVMRYVKYNVHVVSFMLNLFQGVLMDVFKETRLNFSKGILEIVCYCRQTFDWGFMTMLIHSVDAIMVSEDGIVKDTTKRNDLAKGMLAGGFMDYLRWKIQQMRDYMPHGDVTQKIFVPNSNVVAEIFCILNHTIGACDELLDLFQTFVTEYKALSHYKVLLMPLYEALKTRTKGDVSAGKSNTSNVKDRSRIVKGLDRDLHCYLVSNEDIESTTSHIVDIIFSCQLHQSVFDALAILNADNDSLRTQTILDLLLRKYVNRLAMILSLSVPSEFCLHSKDSYETLGLGTRLTLIAQFTGKLMSLHLMTIHCDSIYVIFRILIEAIRSCQVFLVEFALEAFSAMGNLMAYPVFTKVFINEDVVTRLYPQFVQHVKAALERVDVYVFELCSNDMGTIVFERPQCLKTFDAKLRSSKGLMILKQTAAVPYEFEGEHPSGILPQSSASSVFSIVNLAANLRYKPLPPDTVWYQEQLTLDLTNLSLDDLLATLKVDFEAPPNALEVMSLMEMTLSNKSFINHVEQLVTKGYVDWLLFVIYRYVLIRGYTHFRDCIVFMATLGGARMMDAMVKFTAYCLNVFLKYLRACKGNPIYRKLLTVSSGWMGAITLGRNKPLLTKHLDLKYLILYSYQNGLLTVIIPAVCKLMMNVKSSKIFRLPNPWTTSLLNLLADIAMSNGLKSTLQFDLSLLFRNLELVPGPRTVNTLIKEVPVSDADRSPKLGSTIWSPCTPNAVGISMIKQDFQVQPVTQEVRELLKRKIVLNPKVSCLNAKWPWLEMILNAIESCYMESSELIKKTMYTCITTTRNTIITDFSSCKRDLIDANPELLKMSATAMATGLATSLIMASSREQLCNLMSLRLHMQILSVLSMEPMPADSALTNNLEQVSGFLAKDNLGLVCALVEQATLELITGYVSASIGDWISSIGKDSGNVPPDLTKALQTSVGLDAYNRFGTLVPFAMTRLQAEKQQGSPQQGPFAGMASGSVPGFGMGPGQMSSDDVTGPSGFPHGGKPRGPGPAFRLPDFMVIPPIENLPTSLIACKVEEFEHRVKEAAKQILTHPPTVPLLNSKYMYTADSSTLLLLSCLPRNHTLFTLLWSMDYMFQHAANQAECVEALINKVLKISKENAKGLDVVSIMQEVEYCLLEMLGMGSPLVTEIVTNLIPSLGPTRLCQFVRYGLVKISAVDRYVSGGMDSENVCRTLHKLILEGQWLTANDLPMSMNKLASFDPSGTVQIHMTSGPITLEYGELHRRLSRRMSYSGETDNRNNLAHMMPGTDRMLSSSVQYVPPGGGYPVQGGVHSVSRMPAGQRTTGGEQRLRSLRQLVVDKTITRNKMIIKLSEVPGKERYIKLFQDFLMNMDNDTTLFSQNFNEHPPDAFLISTLLCALQMTFEPLGTEMKSGRLPQNCHNSPVWHFCDGWSLMVAKLSCGETFILHKALHIMLGVMQHGIGFVCFERILSNLINELENNQVALVSLGNFLTLCSPSEIPDFAEHWINLITRKQFVQQVIQSPNEWPLYHQLLVEALTSQHSKNPSISFVLVTLMQKVPEFLCGYYLSLCDVVPPRAMQLRNLLTCAVPRSFKLPNPIIVSEQIDIPSLNFTNHIITVLKAGGLKVATDMYVHEPNDALIPVILKELRLTDPATFDVVLTNHYVLYLVNTLPMIRKKMPGSQQYAQNSLLLLEKVMTNCISQARHMLLSCMTNHLRYPNTSTFSFVSFILRLFSNGEQPMQEQITLALLERLLISRPHPWGVLHLLFQLVENPKYDFWNRIEAAPEVEKHIRRIIQSCLSSKTAPHGKSSGTNELVH</sequence>
<evidence type="ECO:0000259" key="8">
    <source>
        <dbReference type="Pfam" id="PF12842"/>
    </source>
</evidence>
<evidence type="ECO:0000256" key="1">
    <source>
        <dbReference type="ARBA" id="ARBA00004123"/>
    </source>
</evidence>
<evidence type="ECO:0000256" key="4">
    <source>
        <dbReference type="ARBA" id="ARBA00023163"/>
    </source>
</evidence>
<keyword evidence="5" id="KW-0539">Nucleus</keyword>
<dbReference type="Pfam" id="PF04054">
    <property type="entry name" value="Not1"/>
    <property type="match status" value="1"/>
</dbReference>
<feature type="compositionally biased region" description="Polar residues" evidence="6">
    <location>
        <begin position="8"/>
        <end position="27"/>
    </location>
</feature>
<dbReference type="Gene3D" id="1.25.40.180">
    <property type="match status" value="1"/>
</dbReference>
<organism evidence="10 11">
    <name type="scientific">Babesia ovis</name>
    <dbReference type="NCBI Taxonomy" id="5869"/>
    <lineage>
        <taxon>Eukaryota</taxon>
        <taxon>Sar</taxon>
        <taxon>Alveolata</taxon>
        <taxon>Apicomplexa</taxon>
        <taxon>Aconoidasida</taxon>
        <taxon>Piroplasmida</taxon>
        <taxon>Babesiidae</taxon>
        <taxon>Babesia</taxon>
    </lineage>
</organism>